<dbReference type="PANTHER" id="PTHR16275">
    <property type="entry name" value="COILED-COIL DOMAIN-CONTAINING PROTEIN 40"/>
    <property type="match status" value="1"/>
</dbReference>
<accession>A0A1Y1JLD5</accession>
<dbReference type="GeneID" id="39747572"/>
<dbReference type="Proteomes" id="UP000195521">
    <property type="component" value="Unassembled WGS sequence"/>
</dbReference>
<dbReference type="GO" id="GO:0035082">
    <property type="term" value="P:axoneme assembly"/>
    <property type="evidence" value="ECO:0007669"/>
    <property type="project" value="InterPro"/>
</dbReference>
<dbReference type="EMBL" id="BDQF01000010">
    <property type="protein sequence ID" value="GAW80854.1"/>
    <property type="molecule type" value="Genomic_DNA"/>
</dbReference>
<organism evidence="3 4">
    <name type="scientific">Plasmodium gonderi</name>
    <dbReference type="NCBI Taxonomy" id="77519"/>
    <lineage>
        <taxon>Eukaryota</taxon>
        <taxon>Sar</taxon>
        <taxon>Alveolata</taxon>
        <taxon>Apicomplexa</taxon>
        <taxon>Aconoidasida</taxon>
        <taxon>Haemosporida</taxon>
        <taxon>Plasmodiidae</taxon>
        <taxon>Plasmodium</taxon>
        <taxon>Plasmodium (Plasmodium)</taxon>
    </lineage>
</organism>
<feature type="compositionally biased region" description="Basic residues" evidence="2">
    <location>
        <begin position="1"/>
        <end position="10"/>
    </location>
</feature>
<feature type="coiled-coil region" evidence="1">
    <location>
        <begin position="449"/>
        <end position="630"/>
    </location>
</feature>
<comment type="caution">
    <text evidence="3">The sequence shown here is derived from an EMBL/GenBank/DDBJ whole genome shotgun (WGS) entry which is preliminary data.</text>
</comment>
<dbReference type="RefSeq" id="XP_028543443.1">
    <property type="nucleotide sequence ID" value="XM_028687642.1"/>
</dbReference>
<feature type="region of interest" description="Disordered" evidence="2">
    <location>
        <begin position="185"/>
        <end position="217"/>
    </location>
</feature>
<sequence>MKKTQRKKKNYKNDENNIVGENKSIRNENNKCSLDTSFESNTVGIYSSTHSTLDKCVNRLSDDKEVATAEVATEEVATKKVGDISKTISDTCVEEASSNFGSFGINETVISSGENKEDESIIGSAHVNMCSRRGKKEDSGVEEMAGGCRTHVDHSTDEGRDENDYERTDYMTVNTSIDVIKCETEREHTDEESVMGKNTLEKHENESGGRSSHMESSICAETKYKEKKVPIRKNTGRGITADIIANNNKRDEKMDNLKGILHDQLKKKKKILEEKLRVRQYEKSKLEEDVKNAGVELFRINKENEFLNKKKHELSMSIKNIKCRKDKQLCENVELKKNYKNQMMSLKKELNYQTEIFNKFNNSLLEFNNLKKYFDLVNANSKISENMFSSGLGKLGGKEFTQEESETGSPIVPDTNVRSNANWRNRDDIHSKVDSLNDSSSSFLVGSEINKKQSIISKMNHEINKIQNDINTKKEIEENEKMESSNLERLIRDEKDEYGNLKNGKNNLMKELNESINKMKQRDEAIDLMNIKLNELKSIIHDLEIEKDVLTKEHMAEKDKKEKLQIELDALEKESKRVQKGKENLEKKIDKIIEENAKAKVEIQNEREKCAEMKEEIAKLNKDMQNRGNKIKIVKNDINKNIEKIINLYTEEIKVSHFSSKLKNDLGIVKENITKKENEIENYKNGIVRIKIQQILESTKIENIQKKVKKLNEEFNEKNEKFSNYGNIIKKNHYLIENKQLEVDRLNEEFDKKKRKNCDDHGMPVTLNMKIQKLNKQIIDVLKQSRELEKDWFMKQSEMIKIQNENQKISEEMLRGKDLRLILSQKKCELQENFKTIENVLKKINKNIMYIRLQLEKFSSKNTDTLAEINKIEDAILRRNEKKNIKCEEYKHKKENLKNDITNLKNEKEKYQQDLVNYENKILLLENQFSEQKKLQGVIKQYTDNKDILFLKKQIQTKNTLIENVKKQQNVLLANIKLALNKRNELDNKKEVFQKHYDNGVNVSFKIQHEISFIKKNVKDIKNKKLSLANYLNELTNTYDNLTSQAEHEQTKLINVNRECNIFEGMLKVHSFEKKHRFQELLKFQNAVKNITTLANSKKPYDHVRKTCFSYKKRLLAIEKKIRTVNTADENLAKFISVILEWVVN</sequence>
<dbReference type="InterPro" id="IPR037386">
    <property type="entry name" value="CCDC40"/>
</dbReference>
<keyword evidence="4" id="KW-1185">Reference proteome</keyword>
<keyword evidence="1" id="KW-0175">Coiled coil</keyword>
<evidence type="ECO:0000256" key="2">
    <source>
        <dbReference type="SAM" id="MobiDB-lite"/>
    </source>
</evidence>
<proteinExistence type="predicted"/>
<feature type="region of interest" description="Disordered" evidence="2">
    <location>
        <begin position="141"/>
        <end position="164"/>
    </location>
</feature>
<evidence type="ECO:0000313" key="4">
    <source>
        <dbReference type="Proteomes" id="UP000195521"/>
    </source>
</evidence>
<protein>
    <submittedName>
        <fullName evidence="3">Uncharacterized protein</fullName>
    </submittedName>
</protein>
<dbReference type="OrthoDB" id="188741at2759"/>
<feature type="region of interest" description="Disordered" evidence="2">
    <location>
        <begin position="399"/>
        <end position="419"/>
    </location>
</feature>
<dbReference type="GO" id="GO:0005737">
    <property type="term" value="C:cytoplasm"/>
    <property type="evidence" value="ECO:0007669"/>
    <property type="project" value="TreeGrafter"/>
</dbReference>
<gene>
    <name evidence="3" type="ORF">PGO_090520</name>
</gene>
<name>A0A1Y1JLD5_PLAGO</name>
<dbReference type="PANTHER" id="PTHR16275:SF8">
    <property type="entry name" value="COILED-COIL DOMAIN-CONTAINING PROTEIN 40"/>
    <property type="match status" value="1"/>
</dbReference>
<feature type="region of interest" description="Disordered" evidence="2">
    <location>
        <begin position="1"/>
        <end position="22"/>
    </location>
</feature>
<feature type="coiled-coil region" evidence="1">
    <location>
        <begin position="1032"/>
        <end position="1059"/>
    </location>
</feature>
<dbReference type="AlphaFoldDB" id="A0A1Y1JLD5"/>
<evidence type="ECO:0000256" key="1">
    <source>
        <dbReference type="SAM" id="Coils"/>
    </source>
</evidence>
<evidence type="ECO:0000313" key="3">
    <source>
        <dbReference type="EMBL" id="GAW80854.1"/>
    </source>
</evidence>
<dbReference type="OMA" id="KNIMYIR"/>
<feature type="coiled-coil region" evidence="1">
    <location>
        <begin position="880"/>
        <end position="935"/>
    </location>
</feature>
<reference evidence="4" key="1">
    <citation type="submission" date="2017-04" db="EMBL/GenBank/DDBJ databases">
        <title>Plasmodium gonderi genome.</title>
        <authorList>
            <person name="Arisue N."/>
            <person name="Honma H."/>
            <person name="Kawai S."/>
            <person name="Tougan T."/>
            <person name="Tanabe K."/>
            <person name="Horii T."/>
        </authorList>
    </citation>
    <scope>NUCLEOTIDE SEQUENCE [LARGE SCALE GENOMIC DNA]</scope>
    <source>
        <strain evidence="4">ATCC 30045</strain>
    </source>
</reference>
<feature type="coiled-coil region" evidence="1">
    <location>
        <begin position="673"/>
        <end position="791"/>
    </location>
</feature>